<dbReference type="Gene3D" id="3.30.1330.10">
    <property type="entry name" value="PurM-like, N-terminal domain"/>
    <property type="match status" value="1"/>
</dbReference>
<dbReference type="AlphaFoldDB" id="A0A537LKK3"/>
<keyword evidence="9 15" id="KW-0658">Purine biosynthesis</keyword>
<organism evidence="18 19">
    <name type="scientific">Candidatus Segetimicrobium genomatis</name>
    <dbReference type="NCBI Taxonomy" id="2569760"/>
    <lineage>
        <taxon>Bacteria</taxon>
        <taxon>Bacillati</taxon>
        <taxon>Candidatus Sysuimicrobiota</taxon>
        <taxon>Candidatus Sysuimicrobiia</taxon>
        <taxon>Candidatus Sysuimicrobiales</taxon>
        <taxon>Candidatus Segetimicrobiaceae</taxon>
        <taxon>Candidatus Segetimicrobium</taxon>
    </lineage>
</organism>
<dbReference type="GO" id="GO:0004641">
    <property type="term" value="F:phosphoribosylformylglycinamidine cyclo-ligase activity"/>
    <property type="evidence" value="ECO:0007669"/>
    <property type="project" value="UniProtKB-UniRule"/>
</dbReference>
<evidence type="ECO:0000256" key="15">
    <source>
        <dbReference type="HAMAP-Rule" id="MF_00741"/>
    </source>
</evidence>
<dbReference type="PANTHER" id="PTHR10520:SF12">
    <property type="entry name" value="TRIFUNCTIONAL PURINE BIOSYNTHETIC PROTEIN ADENOSINE-3"/>
    <property type="match status" value="1"/>
</dbReference>
<evidence type="ECO:0000256" key="1">
    <source>
        <dbReference type="ARBA" id="ARBA00004496"/>
    </source>
</evidence>
<protein>
    <recommendedName>
        <fullName evidence="5 15">Phosphoribosylformylglycinamidine cyclo-ligase</fullName>
        <ecNumber evidence="4 15">6.3.3.1</ecNumber>
    </recommendedName>
    <alternativeName>
        <fullName evidence="12 15">AIR synthase</fullName>
    </alternativeName>
    <alternativeName>
        <fullName evidence="13 15">AIRS</fullName>
    </alternativeName>
    <alternativeName>
        <fullName evidence="11 15">Phosphoribosyl-aminoimidazole synthetase</fullName>
    </alternativeName>
</protein>
<comment type="similarity">
    <text evidence="3 15">Belongs to the AIR synthase family.</text>
</comment>
<dbReference type="InterPro" id="IPR010918">
    <property type="entry name" value="PurM-like_C_dom"/>
</dbReference>
<evidence type="ECO:0000259" key="17">
    <source>
        <dbReference type="Pfam" id="PF02769"/>
    </source>
</evidence>
<keyword evidence="10 15" id="KW-0067">ATP-binding</keyword>
<dbReference type="InterPro" id="IPR036921">
    <property type="entry name" value="PurM-like_N_sf"/>
</dbReference>
<dbReference type="NCBIfam" id="TIGR00878">
    <property type="entry name" value="purM"/>
    <property type="match status" value="1"/>
</dbReference>
<keyword evidence="6 15" id="KW-0963">Cytoplasm</keyword>
<dbReference type="Gene3D" id="3.90.650.10">
    <property type="entry name" value="PurM-like C-terminal domain"/>
    <property type="match status" value="1"/>
</dbReference>
<dbReference type="SUPFAM" id="SSF55326">
    <property type="entry name" value="PurM N-terminal domain-like"/>
    <property type="match status" value="1"/>
</dbReference>
<evidence type="ECO:0000256" key="2">
    <source>
        <dbReference type="ARBA" id="ARBA00004686"/>
    </source>
</evidence>
<dbReference type="Pfam" id="PF02769">
    <property type="entry name" value="AIRS_C"/>
    <property type="match status" value="1"/>
</dbReference>
<sequence length="354" mass="37033">MPGRSAPPSTYREAGVDPDSKEAILAGVRTRIRSTYRDPVLGSGDGFAGLFRLAGYRDPVLVSSIDGVGTKTRIAAALGRWQVVGADIVSHGANDVLCCGAAPLFMLDYVASRVLDAEAITGILGGIVEACRDQGIVLLGGETAEMPGVYVKSEVDIVGATVGVVERDRVITGEAIRPGDVIVGIASDGLHTNGYSLARAALLPDGAHKGAALRRALENVPRGLSEPLGDALLAPHRPYARPVLAVRQRVEIRGIAHVTGGGIPGNLVRILPQGCRARIDPGRWPAPPLFAVIQKRGRIADGEMFRTFNMGLGLLLAVREGEGAPAVSHLEASGERAWIVGRIAAGPRGVEIRA</sequence>
<dbReference type="UniPathway" id="UPA00074">
    <property type="reaction ID" value="UER00129"/>
</dbReference>
<dbReference type="CDD" id="cd02196">
    <property type="entry name" value="PurM"/>
    <property type="match status" value="1"/>
</dbReference>
<dbReference type="InterPro" id="IPR016188">
    <property type="entry name" value="PurM-like_N"/>
</dbReference>
<dbReference type="InterPro" id="IPR004733">
    <property type="entry name" value="PurM_cligase"/>
</dbReference>
<feature type="domain" description="PurM-like N-terminal" evidence="16">
    <location>
        <begin position="59"/>
        <end position="165"/>
    </location>
</feature>
<comment type="subcellular location">
    <subcellularLocation>
        <location evidence="1 15">Cytoplasm</location>
    </subcellularLocation>
</comment>
<evidence type="ECO:0000313" key="19">
    <source>
        <dbReference type="Proteomes" id="UP000320393"/>
    </source>
</evidence>
<accession>A0A537LKK3</accession>
<dbReference type="GO" id="GO:0004637">
    <property type="term" value="F:phosphoribosylamine-glycine ligase activity"/>
    <property type="evidence" value="ECO:0007669"/>
    <property type="project" value="TreeGrafter"/>
</dbReference>
<comment type="caution">
    <text evidence="18">The sequence shown here is derived from an EMBL/GenBank/DDBJ whole genome shotgun (WGS) entry which is preliminary data.</text>
</comment>
<evidence type="ECO:0000256" key="14">
    <source>
        <dbReference type="ARBA" id="ARBA00049057"/>
    </source>
</evidence>
<evidence type="ECO:0000259" key="16">
    <source>
        <dbReference type="Pfam" id="PF00586"/>
    </source>
</evidence>
<name>A0A537LKK3_9BACT</name>
<dbReference type="EMBL" id="VBAM01000390">
    <property type="protein sequence ID" value="TMJ08541.1"/>
    <property type="molecule type" value="Genomic_DNA"/>
</dbReference>
<evidence type="ECO:0000256" key="7">
    <source>
        <dbReference type="ARBA" id="ARBA00022598"/>
    </source>
</evidence>
<dbReference type="PANTHER" id="PTHR10520">
    <property type="entry name" value="TRIFUNCTIONAL PURINE BIOSYNTHETIC PROTEIN ADENOSINE-3-RELATED"/>
    <property type="match status" value="1"/>
</dbReference>
<evidence type="ECO:0000256" key="6">
    <source>
        <dbReference type="ARBA" id="ARBA00022490"/>
    </source>
</evidence>
<keyword evidence="7 15" id="KW-0436">Ligase</keyword>
<evidence type="ECO:0000256" key="9">
    <source>
        <dbReference type="ARBA" id="ARBA00022755"/>
    </source>
</evidence>
<evidence type="ECO:0000256" key="8">
    <source>
        <dbReference type="ARBA" id="ARBA00022741"/>
    </source>
</evidence>
<dbReference type="SUPFAM" id="SSF56042">
    <property type="entry name" value="PurM C-terminal domain-like"/>
    <property type="match status" value="1"/>
</dbReference>
<keyword evidence="8 15" id="KW-0547">Nucleotide-binding</keyword>
<proteinExistence type="inferred from homology"/>
<evidence type="ECO:0000256" key="10">
    <source>
        <dbReference type="ARBA" id="ARBA00022840"/>
    </source>
</evidence>
<dbReference type="GO" id="GO:0046084">
    <property type="term" value="P:adenine biosynthetic process"/>
    <property type="evidence" value="ECO:0007669"/>
    <property type="project" value="TreeGrafter"/>
</dbReference>
<dbReference type="Proteomes" id="UP000320393">
    <property type="component" value="Unassembled WGS sequence"/>
</dbReference>
<dbReference type="GO" id="GO:0005829">
    <property type="term" value="C:cytosol"/>
    <property type="evidence" value="ECO:0007669"/>
    <property type="project" value="TreeGrafter"/>
</dbReference>
<reference evidence="18 19" key="1">
    <citation type="journal article" date="2019" name="Nat. Microbiol.">
        <title>Mediterranean grassland soil C-N compound turnover is dependent on rainfall and depth, and is mediated by genomically divergent microorganisms.</title>
        <authorList>
            <person name="Diamond S."/>
            <person name="Andeer P.F."/>
            <person name="Li Z."/>
            <person name="Crits-Christoph A."/>
            <person name="Burstein D."/>
            <person name="Anantharaman K."/>
            <person name="Lane K.R."/>
            <person name="Thomas B.C."/>
            <person name="Pan C."/>
            <person name="Northen T.R."/>
            <person name="Banfield J.F."/>
        </authorList>
    </citation>
    <scope>NUCLEOTIDE SEQUENCE [LARGE SCALE GENOMIC DNA]</scope>
    <source>
        <strain evidence="18">NP_5</strain>
    </source>
</reference>
<evidence type="ECO:0000313" key="18">
    <source>
        <dbReference type="EMBL" id="TMJ08541.1"/>
    </source>
</evidence>
<dbReference type="FunFam" id="3.90.650.10:FF:000011">
    <property type="entry name" value="Phosphoribosylformylglycinamidine cyclo-ligase"/>
    <property type="match status" value="1"/>
</dbReference>
<evidence type="ECO:0000256" key="13">
    <source>
        <dbReference type="ARBA" id="ARBA00033093"/>
    </source>
</evidence>
<gene>
    <name evidence="15" type="primary">purM</name>
    <name evidence="18" type="ORF">E6H02_09790</name>
</gene>
<evidence type="ECO:0000256" key="11">
    <source>
        <dbReference type="ARBA" id="ARBA00031908"/>
    </source>
</evidence>
<evidence type="ECO:0000256" key="4">
    <source>
        <dbReference type="ARBA" id="ARBA00013047"/>
    </source>
</evidence>
<dbReference type="InterPro" id="IPR036676">
    <property type="entry name" value="PurM-like_C_sf"/>
</dbReference>
<dbReference type="HAMAP" id="MF_00741">
    <property type="entry name" value="AIRS"/>
    <property type="match status" value="1"/>
</dbReference>
<dbReference type="GO" id="GO:0005524">
    <property type="term" value="F:ATP binding"/>
    <property type="evidence" value="ECO:0007669"/>
    <property type="project" value="UniProtKB-KW"/>
</dbReference>
<feature type="domain" description="PurM-like C-terminal" evidence="17">
    <location>
        <begin position="177"/>
        <end position="350"/>
    </location>
</feature>
<dbReference type="EC" id="6.3.3.1" evidence="4 15"/>
<evidence type="ECO:0000256" key="5">
    <source>
        <dbReference type="ARBA" id="ARBA00020367"/>
    </source>
</evidence>
<dbReference type="Pfam" id="PF00586">
    <property type="entry name" value="AIRS"/>
    <property type="match status" value="1"/>
</dbReference>
<dbReference type="GO" id="GO:0006189">
    <property type="term" value="P:'de novo' IMP biosynthetic process"/>
    <property type="evidence" value="ECO:0007669"/>
    <property type="project" value="UniProtKB-UniRule"/>
</dbReference>
<evidence type="ECO:0000256" key="12">
    <source>
        <dbReference type="ARBA" id="ARBA00032931"/>
    </source>
</evidence>
<evidence type="ECO:0000256" key="3">
    <source>
        <dbReference type="ARBA" id="ARBA00010280"/>
    </source>
</evidence>
<comment type="catalytic activity">
    <reaction evidence="14 15">
        <text>2-formamido-N(1)-(5-O-phospho-beta-D-ribosyl)acetamidine + ATP = 5-amino-1-(5-phospho-beta-D-ribosyl)imidazole + ADP + phosphate + H(+)</text>
        <dbReference type="Rhea" id="RHEA:23032"/>
        <dbReference type="ChEBI" id="CHEBI:15378"/>
        <dbReference type="ChEBI" id="CHEBI:30616"/>
        <dbReference type="ChEBI" id="CHEBI:43474"/>
        <dbReference type="ChEBI" id="CHEBI:137981"/>
        <dbReference type="ChEBI" id="CHEBI:147287"/>
        <dbReference type="ChEBI" id="CHEBI:456216"/>
        <dbReference type="EC" id="6.3.3.1"/>
    </reaction>
</comment>
<comment type="pathway">
    <text evidence="2 15">Purine metabolism; IMP biosynthesis via de novo pathway; 5-amino-1-(5-phospho-D-ribosyl)imidazole from N(2)-formyl-N(1)-(5-phospho-D-ribosyl)glycinamide: step 2/2.</text>
</comment>